<dbReference type="Proteomes" id="UP000027002">
    <property type="component" value="Chromosome 4"/>
</dbReference>
<proteinExistence type="predicted"/>
<name>A0A8E5MHT5_USTVR</name>
<feature type="compositionally biased region" description="Basic and acidic residues" evidence="1">
    <location>
        <begin position="42"/>
        <end position="52"/>
    </location>
</feature>
<protein>
    <submittedName>
        <fullName evidence="2">Uncharacterized protein</fullName>
    </submittedName>
</protein>
<feature type="compositionally biased region" description="Basic residues" evidence="1">
    <location>
        <begin position="74"/>
        <end position="92"/>
    </location>
</feature>
<accession>A0A8E5MHT5</accession>
<evidence type="ECO:0000313" key="2">
    <source>
        <dbReference type="EMBL" id="QUC20281.1"/>
    </source>
</evidence>
<organism evidence="2 3">
    <name type="scientific">Ustilaginoidea virens</name>
    <name type="common">Rice false smut fungus</name>
    <name type="synonym">Villosiclava virens</name>
    <dbReference type="NCBI Taxonomy" id="1159556"/>
    <lineage>
        <taxon>Eukaryota</taxon>
        <taxon>Fungi</taxon>
        <taxon>Dikarya</taxon>
        <taxon>Ascomycota</taxon>
        <taxon>Pezizomycotina</taxon>
        <taxon>Sordariomycetes</taxon>
        <taxon>Hypocreomycetidae</taxon>
        <taxon>Hypocreales</taxon>
        <taxon>Clavicipitaceae</taxon>
        <taxon>Ustilaginoidea</taxon>
    </lineage>
</organism>
<evidence type="ECO:0000313" key="3">
    <source>
        <dbReference type="Proteomes" id="UP000027002"/>
    </source>
</evidence>
<dbReference type="EMBL" id="CP072756">
    <property type="protein sequence ID" value="QUC20281.1"/>
    <property type="molecule type" value="Genomic_DNA"/>
</dbReference>
<dbReference type="AlphaFoldDB" id="A0A8E5MHT5"/>
<dbReference type="GeneID" id="66065300"/>
<reference evidence="2" key="1">
    <citation type="submission" date="2020-03" db="EMBL/GenBank/DDBJ databases">
        <title>A mixture of massive structural variations and highly conserved coding sequences in Ustilaginoidea virens genome.</title>
        <authorList>
            <person name="Zhang K."/>
            <person name="Zhao Z."/>
            <person name="Zhang Z."/>
            <person name="Li Y."/>
            <person name="Hsiang T."/>
            <person name="Sun W."/>
        </authorList>
    </citation>
    <scope>NUCLEOTIDE SEQUENCE</scope>
    <source>
        <strain evidence="2">UV-8b</strain>
    </source>
</reference>
<gene>
    <name evidence="2" type="ORF">UV8b_04522</name>
</gene>
<feature type="region of interest" description="Disordered" evidence="1">
    <location>
        <begin position="42"/>
        <end position="92"/>
    </location>
</feature>
<keyword evidence="3" id="KW-1185">Reference proteome</keyword>
<dbReference type="KEGG" id="uvi:66065300"/>
<evidence type="ECO:0000256" key="1">
    <source>
        <dbReference type="SAM" id="MobiDB-lite"/>
    </source>
</evidence>
<dbReference type="RefSeq" id="XP_042997954.1">
    <property type="nucleotide sequence ID" value="XM_043142020.1"/>
</dbReference>
<sequence length="92" mass="10339">MSGLPLVRVACRQGLSKVPDALPHRGRCCRPSVRPGWVDETKSLRQQQDDRATAGNGHVVVPSPAREDRDKDGKRKIRKTKTKTASRRARQR</sequence>